<dbReference type="PANTHER" id="PTHR21366">
    <property type="entry name" value="GLYOXALASE FAMILY PROTEIN"/>
    <property type="match status" value="1"/>
</dbReference>
<gene>
    <name evidence="2" type="ordered locus">Q7A_1164</name>
</gene>
<keyword evidence="2" id="KW-0560">Oxidoreductase</keyword>
<reference evidence="2 3" key="2">
    <citation type="journal article" date="2013" name="Int. J. Syst. Evol. Microbiol.">
        <title>Methylophaga nitratireducenticrescens sp. nov. and Methylophaga frappieri sp. nov., isolated from the biofilm of the methanol-fed denitrification system treating the seawater at the Montreal Biodome.</title>
        <authorList>
            <person name="Villeneuve C."/>
            <person name="Martineau C."/>
            <person name="Mauffrey F."/>
            <person name="Villemur R."/>
        </authorList>
    </citation>
    <scope>NUCLEOTIDE SEQUENCE [LARGE SCALE GENOMIC DNA]</scope>
    <source>
        <strain evidence="2 3">JAM1</strain>
    </source>
</reference>
<evidence type="ECO:0000313" key="2">
    <source>
        <dbReference type="EMBL" id="AFI84002.1"/>
    </source>
</evidence>
<dbReference type="SUPFAM" id="SSF54593">
    <property type="entry name" value="Glyoxalase/Bleomycin resistance protein/Dihydroxybiphenyl dioxygenase"/>
    <property type="match status" value="1"/>
</dbReference>
<dbReference type="eggNOG" id="COG0346">
    <property type="taxonomic scope" value="Bacteria"/>
</dbReference>
<dbReference type="PATRIC" id="fig|754476.3.peg.1148"/>
<dbReference type="AlphaFoldDB" id="I1XHY3"/>
<dbReference type="PROSITE" id="PS51819">
    <property type="entry name" value="VOC"/>
    <property type="match status" value="1"/>
</dbReference>
<accession>I1XHY3</accession>
<dbReference type="HOGENOM" id="CLU_046006_12_4_6"/>
<dbReference type="PANTHER" id="PTHR21366:SF22">
    <property type="entry name" value="VOC DOMAIN-CONTAINING PROTEIN"/>
    <property type="match status" value="1"/>
</dbReference>
<dbReference type="STRING" id="754476.Q7A_1164"/>
<dbReference type="GO" id="GO:0051213">
    <property type="term" value="F:dioxygenase activity"/>
    <property type="evidence" value="ECO:0007669"/>
    <property type="project" value="UniProtKB-KW"/>
</dbReference>
<name>I1XHY3_METNJ</name>
<dbReference type="InterPro" id="IPR004360">
    <property type="entry name" value="Glyas_Fos-R_dOase_dom"/>
</dbReference>
<dbReference type="Pfam" id="PF00903">
    <property type="entry name" value="Glyoxalase"/>
    <property type="match status" value="1"/>
</dbReference>
<dbReference type="Proteomes" id="UP000009144">
    <property type="component" value="Chromosome"/>
</dbReference>
<dbReference type="InterPro" id="IPR037523">
    <property type="entry name" value="VOC_core"/>
</dbReference>
<organism evidence="2 3">
    <name type="scientific">Methylophaga nitratireducenticrescens</name>
    <dbReference type="NCBI Taxonomy" id="754476"/>
    <lineage>
        <taxon>Bacteria</taxon>
        <taxon>Pseudomonadati</taxon>
        <taxon>Pseudomonadota</taxon>
        <taxon>Gammaproteobacteria</taxon>
        <taxon>Thiotrichales</taxon>
        <taxon>Piscirickettsiaceae</taxon>
        <taxon>Methylophaga</taxon>
    </lineage>
</organism>
<feature type="domain" description="VOC" evidence="1">
    <location>
        <begin position="39"/>
        <end position="157"/>
    </location>
</feature>
<dbReference type="InterPro" id="IPR029068">
    <property type="entry name" value="Glyas_Bleomycin-R_OHBP_Dase"/>
</dbReference>
<dbReference type="EMBL" id="CP003390">
    <property type="protein sequence ID" value="AFI84002.1"/>
    <property type="molecule type" value="Genomic_DNA"/>
</dbReference>
<reference evidence="2 3" key="1">
    <citation type="journal article" date="2012" name="J. Bacteriol.">
        <title>Complete genome sequences of Methylophaga sp. strain JAM1 and Methylophaga sp. strain JAM7.</title>
        <authorList>
            <person name="Villeneuve C."/>
            <person name="Martineau C."/>
            <person name="Mauffrey F."/>
            <person name="Villemur R."/>
        </authorList>
    </citation>
    <scope>NUCLEOTIDE SEQUENCE [LARGE SCALE GENOMIC DNA]</scope>
    <source>
        <strain evidence="2 3">JAM1</strain>
    </source>
</reference>
<keyword evidence="2" id="KW-0223">Dioxygenase</keyword>
<proteinExistence type="predicted"/>
<sequence>MVTAPFARLKQMTLLSGDSKSVAAPWFYFNLQELFMIKSIAHASFLVADLATSLKFYCDVLQIPLNPNRPKFAYDGAWLDLDNKQQLHLMVLPNPDSTNGRPEHGGRDRHVALLVENLEALAERLEQAGVEFSRSKSGRAAFFCRDPDGNALEFAEDFTPPVK</sequence>
<dbReference type="InterPro" id="IPR050383">
    <property type="entry name" value="GlyoxalaseI/FosfomycinResist"/>
</dbReference>
<protein>
    <submittedName>
        <fullName evidence="2">Dioxygenase</fullName>
    </submittedName>
</protein>
<evidence type="ECO:0000313" key="3">
    <source>
        <dbReference type="Proteomes" id="UP000009144"/>
    </source>
</evidence>
<keyword evidence="3" id="KW-1185">Reference proteome</keyword>
<dbReference type="CDD" id="cd07245">
    <property type="entry name" value="VOC_like"/>
    <property type="match status" value="1"/>
</dbReference>
<evidence type="ECO:0000259" key="1">
    <source>
        <dbReference type="PROSITE" id="PS51819"/>
    </source>
</evidence>
<dbReference type="KEGG" id="mej:Q7A_1164"/>
<dbReference type="Gene3D" id="3.10.180.10">
    <property type="entry name" value="2,3-Dihydroxybiphenyl 1,2-Dioxygenase, domain 1"/>
    <property type="match status" value="1"/>
</dbReference>